<gene>
    <name evidence="2" type="ORF">NY014_12655</name>
</gene>
<dbReference type="Proteomes" id="UP001206788">
    <property type="component" value="Unassembled WGS sequence"/>
</dbReference>
<evidence type="ECO:0000313" key="3">
    <source>
        <dbReference type="Proteomes" id="UP001206788"/>
    </source>
</evidence>
<evidence type="ECO:0000313" key="2">
    <source>
        <dbReference type="EMBL" id="MCS5491290.1"/>
    </source>
</evidence>
<comment type="caution">
    <text evidence="2">The sequence shown here is derived from an EMBL/GenBank/DDBJ whole genome shotgun (WGS) entry which is preliminary data.</text>
</comment>
<accession>A0ABT2GBA8</accession>
<protein>
    <submittedName>
        <fullName evidence="2">HD domain-containing protein</fullName>
    </submittedName>
</protein>
<dbReference type="SUPFAM" id="SSF109604">
    <property type="entry name" value="HD-domain/PDEase-like"/>
    <property type="match status" value="1"/>
</dbReference>
<evidence type="ECO:0000259" key="1">
    <source>
        <dbReference type="SMART" id="SM00471"/>
    </source>
</evidence>
<organism evidence="2 3">
    <name type="scientific">Algoriphagus limi</name>
    <dbReference type="NCBI Taxonomy" id="2975273"/>
    <lineage>
        <taxon>Bacteria</taxon>
        <taxon>Pseudomonadati</taxon>
        <taxon>Bacteroidota</taxon>
        <taxon>Cytophagia</taxon>
        <taxon>Cytophagales</taxon>
        <taxon>Cyclobacteriaceae</taxon>
        <taxon>Algoriphagus</taxon>
    </lineage>
</organism>
<proteinExistence type="predicted"/>
<dbReference type="InterPro" id="IPR006674">
    <property type="entry name" value="HD_domain"/>
</dbReference>
<sequence length="194" mass="22688">MIDFEKIQKRVYQDILEKLPDYLTYHNLAHTQYVSEKALFLAGIEKISESEIELLRLAALFHDTGFVENPKNHEEIGCGIATKYLKDLVSDEDLKKIHGMIMATKIPQTPTNQLERIIADADLEYLGTDDFLRQGNALYEELLHFNPSLSEQAWNELQLTFLEKHDYHTDYCKKYREPKKQENIESVKEKLKVL</sequence>
<keyword evidence="3" id="KW-1185">Reference proteome</keyword>
<dbReference type="RefSeq" id="WP_259414956.1">
    <property type="nucleotide sequence ID" value="NZ_JANWGH010000003.1"/>
</dbReference>
<dbReference type="Gene3D" id="1.10.3210.10">
    <property type="entry name" value="Hypothetical protein af1432"/>
    <property type="match status" value="1"/>
</dbReference>
<dbReference type="InterPro" id="IPR003607">
    <property type="entry name" value="HD/PDEase_dom"/>
</dbReference>
<dbReference type="SMART" id="SM00471">
    <property type="entry name" value="HDc"/>
    <property type="match status" value="1"/>
</dbReference>
<dbReference type="EMBL" id="JANWGH010000003">
    <property type="protein sequence ID" value="MCS5491290.1"/>
    <property type="molecule type" value="Genomic_DNA"/>
</dbReference>
<dbReference type="Pfam" id="PF01966">
    <property type="entry name" value="HD"/>
    <property type="match status" value="1"/>
</dbReference>
<feature type="domain" description="HD/PDEase" evidence="1">
    <location>
        <begin position="23"/>
        <end position="135"/>
    </location>
</feature>
<dbReference type="CDD" id="cd00077">
    <property type="entry name" value="HDc"/>
    <property type="match status" value="1"/>
</dbReference>
<name>A0ABT2GBA8_9BACT</name>
<reference evidence="2 3" key="1">
    <citation type="submission" date="2022-08" db="EMBL/GenBank/DDBJ databases">
        <title>Algoriphagus sp. CAU 1643 isolated from mud.</title>
        <authorList>
            <person name="Kim W."/>
        </authorList>
    </citation>
    <scope>NUCLEOTIDE SEQUENCE [LARGE SCALE GENOMIC DNA]</scope>
    <source>
        <strain evidence="2 3">CAU 1643</strain>
    </source>
</reference>